<accession>D7KWJ5</accession>
<evidence type="ECO:0000259" key="5">
    <source>
        <dbReference type="PROSITE" id="PS50104"/>
    </source>
</evidence>
<dbReference type="AlphaFoldDB" id="D7KWJ5"/>
<evidence type="ECO:0000256" key="3">
    <source>
        <dbReference type="ARBA" id="ARBA00023027"/>
    </source>
</evidence>
<protein>
    <recommendedName>
        <fullName evidence="1">ADP-ribosyl cyclase/cyclic ADP-ribose hydrolase</fullName>
        <ecNumber evidence="1">3.2.2.6</ecNumber>
    </recommendedName>
</protein>
<evidence type="ECO:0000313" key="6">
    <source>
        <dbReference type="EMBL" id="EFH64051.1"/>
    </source>
</evidence>
<dbReference type="Gramene" id="scaffold_202941.1">
    <property type="protein sequence ID" value="scaffold_202941.1"/>
    <property type="gene ID" value="scaffold_202941.1"/>
</dbReference>
<keyword evidence="2" id="KW-0378">Hydrolase</keyword>
<dbReference type="Pfam" id="PF01582">
    <property type="entry name" value="TIR"/>
    <property type="match status" value="1"/>
</dbReference>
<proteinExistence type="predicted"/>
<dbReference type="Gene3D" id="3.40.50.10140">
    <property type="entry name" value="Toll/interleukin-1 receptor homology (TIR) domain"/>
    <property type="match status" value="1"/>
</dbReference>
<gene>
    <name evidence="6" type="ORF">ARALYDRAFT_895867</name>
</gene>
<keyword evidence="7" id="KW-1185">Reference proteome</keyword>
<evidence type="ECO:0000256" key="4">
    <source>
        <dbReference type="ARBA" id="ARBA00047304"/>
    </source>
</evidence>
<evidence type="ECO:0000256" key="2">
    <source>
        <dbReference type="ARBA" id="ARBA00022801"/>
    </source>
</evidence>
<evidence type="ECO:0000313" key="7">
    <source>
        <dbReference type="Proteomes" id="UP000008694"/>
    </source>
</evidence>
<sequence length="155" mass="18127">MAISLLYLAIVVFVGLRRLLQFLRKSEDSPSRSLWKYDVFLSFRGTDVRKSFVSHLYEALNNGGVKTFHDDRELQKGTFIWEGLEKEIDQSRFATVNFKKFEIEHPLKRCRVNAKLCSFNHINLSVLKCKVGENKIESSSTFVMMRSSERQNRRS</sequence>
<dbReference type="PANTHER" id="PTHR32009">
    <property type="entry name" value="TMV RESISTANCE PROTEIN N-LIKE"/>
    <property type="match status" value="1"/>
</dbReference>
<feature type="domain" description="TIR" evidence="5">
    <location>
        <begin position="35"/>
        <end position="155"/>
    </location>
</feature>
<dbReference type="EC" id="3.2.2.6" evidence="1"/>
<keyword evidence="3" id="KW-0520">NAD</keyword>
<dbReference type="GO" id="GO:0007165">
    <property type="term" value="P:signal transduction"/>
    <property type="evidence" value="ECO:0007669"/>
    <property type="project" value="InterPro"/>
</dbReference>
<dbReference type="PANTHER" id="PTHR32009:SF39">
    <property type="entry name" value="TIR DOMAIN-CONTAINING PROTEIN"/>
    <property type="match status" value="1"/>
</dbReference>
<dbReference type="PROSITE" id="PS50104">
    <property type="entry name" value="TIR"/>
    <property type="match status" value="1"/>
</dbReference>
<dbReference type="GO" id="GO:0061809">
    <property type="term" value="F:NAD+ nucleosidase activity, cyclic ADP-ribose generating"/>
    <property type="evidence" value="ECO:0007669"/>
    <property type="project" value="UniProtKB-EC"/>
</dbReference>
<organism evidence="7">
    <name type="scientific">Arabidopsis lyrata subsp. lyrata</name>
    <name type="common">Lyre-leaved rock-cress</name>
    <dbReference type="NCBI Taxonomy" id="81972"/>
    <lineage>
        <taxon>Eukaryota</taxon>
        <taxon>Viridiplantae</taxon>
        <taxon>Streptophyta</taxon>
        <taxon>Embryophyta</taxon>
        <taxon>Tracheophyta</taxon>
        <taxon>Spermatophyta</taxon>
        <taxon>Magnoliopsida</taxon>
        <taxon>eudicotyledons</taxon>
        <taxon>Gunneridae</taxon>
        <taxon>Pentapetalae</taxon>
        <taxon>rosids</taxon>
        <taxon>malvids</taxon>
        <taxon>Brassicales</taxon>
        <taxon>Brassicaceae</taxon>
        <taxon>Camelineae</taxon>
        <taxon>Arabidopsis</taxon>
    </lineage>
</organism>
<reference evidence="7" key="1">
    <citation type="journal article" date="2011" name="Nat. Genet.">
        <title>The Arabidopsis lyrata genome sequence and the basis of rapid genome size change.</title>
        <authorList>
            <person name="Hu T.T."/>
            <person name="Pattyn P."/>
            <person name="Bakker E.G."/>
            <person name="Cao J."/>
            <person name="Cheng J.-F."/>
            <person name="Clark R.M."/>
            <person name="Fahlgren N."/>
            <person name="Fawcett J.A."/>
            <person name="Grimwood J."/>
            <person name="Gundlach H."/>
            <person name="Haberer G."/>
            <person name="Hollister J.D."/>
            <person name="Ossowski S."/>
            <person name="Ottilar R.P."/>
            <person name="Salamov A.A."/>
            <person name="Schneeberger K."/>
            <person name="Spannagl M."/>
            <person name="Wang X."/>
            <person name="Yang L."/>
            <person name="Nasrallah M.E."/>
            <person name="Bergelson J."/>
            <person name="Carrington J.C."/>
            <person name="Gaut B.S."/>
            <person name="Schmutz J."/>
            <person name="Mayer K.F.X."/>
            <person name="Van de Peer Y."/>
            <person name="Grigoriev I.V."/>
            <person name="Nordborg M."/>
            <person name="Weigel D."/>
            <person name="Guo Y.-L."/>
        </authorList>
    </citation>
    <scope>NUCLEOTIDE SEQUENCE [LARGE SCALE GENOMIC DNA]</scope>
    <source>
        <strain evidence="7">cv. MN47</strain>
    </source>
</reference>
<comment type="catalytic activity">
    <reaction evidence="4">
        <text>NAD(+) + H2O = ADP-D-ribose + nicotinamide + H(+)</text>
        <dbReference type="Rhea" id="RHEA:16301"/>
        <dbReference type="ChEBI" id="CHEBI:15377"/>
        <dbReference type="ChEBI" id="CHEBI:15378"/>
        <dbReference type="ChEBI" id="CHEBI:17154"/>
        <dbReference type="ChEBI" id="CHEBI:57540"/>
        <dbReference type="ChEBI" id="CHEBI:57967"/>
        <dbReference type="EC" id="3.2.2.6"/>
    </reaction>
    <physiologicalReaction direction="left-to-right" evidence="4">
        <dbReference type="Rhea" id="RHEA:16302"/>
    </physiologicalReaction>
</comment>
<dbReference type="InterPro" id="IPR000157">
    <property type="entry name" value="TIR_dom"/>
</dbReference>
<name>D7KWJ5_ARALL</name>
<dbReference type="SUPFAM" id="SSF52200">
    <property type="entry name" value="Toll/Interleukin receptor TIR domain"/>
    <property type="match status" value="1"/>
</dbReference>
<dbReference type="HOGENOM" id="CLU_1697904_0_0_1"/>
<dbReference type="EMBL" id="GL348714">
    <property type="protein sequence ID" value="EFH64051.1"/>
    <property type="molecule type" value="Genomic_DNA"/>
</dbReference>
<evidence type="ECO:0000256" key="1">
    <source>
        <dbReference type="ARBA" id="ARBA00011982"/>
    </source>
</evidence>
<dbReference type="InterPro" id="IPR035897">
    <property type="entry name" value="Toll_tir_struct_dom_sf"/>
</dbReference>
<dbReference type="Proteomes" id="UP000008694">
    <property type="component" value="Unassembled WGS sequence"/>
</dbReference>